<dbReference type="AlphaFoldDB" id="A0A314YLB4"/>
<proteinExistence type="predicted"/>
<reference evidence="1 2" key="1">
    <citation type="submission" date="2018-02" db="EMBL/GenBank/DDBJ databases">
        <title>Draft genome of wild Prunus yedoensis var. nudiflora.</title>
        <authorList>
            <person name="Baek S."/>
            <person name="Kim J.-H."/>
            <person name="Choi K."/>
            <person name="Kim G.-B."/>
            <person name="Cho A."/>
            <person name="Jang H."/>
            <person name="Shin C.-H."/>
            <person name="Yu H.-J."/>
            <person name="Mun J.-H."/>
        </authorList>
    </citation>
    <scope>NUCLEOTIDE SEQUENCE [LARGE SCALE GENOMIC DNA]</scope>
    <source>
        <strain evidence="2">cv. Jeju island</strain>
        <tissue evidence="1">Leaf</tissue>
    </source>
</reference>
<organism evidence="1 2">
    <name type="scientific">Prunus yedoensis var. nudiflora</name>
    <dbReference type="NCBI Taxonomy" id="2094558"/>
    <lineage>
        <taxon>Eukaryota</taxon>
        <taxon>Viridiplantae</taxon>
        <taxon>Streptophyta</taxon>
        <taxon>Embryophyta</taxon>
        <taxon>Tracheophyta</taxon>
        <taxon>Spermatophyta</taxon>
        <taxon>Magnoliopsida</taxon>
        <taxon>eudicotyledons</taxon>
        <taxon>Gunneridae</taxon>
        <taxon>Pentapetalae</taxon>
        <taxon>rosids</taxon>
        <taxon>fabids</taxon>
        <taxon>Rosales</taxon>
        <taxon>Rosaceae</taxon>
        <taxon>Amygdaloideae</taxon>
        <taxon>Amygdaleae</taxon>
        <taxon>Prunus</taxon>
    </lineage>
</organism>
<dbReference type="EMBL" id="PJQY01000915">
    <property type="protein sequence ID" value="PQQ06970.1"/>
    <property type="molecule type" value="Genomic_DNA"/>
</dbReference>
<sequence length="125" mass="14209">MIYFGNSTKLSRIYVKQILTCFPQVNTFNFTVDAIVLQSTPLAPRFTFRAIWLRPFKAKNIAVTSALDPKSEMELIKHHTSLYRTLGTGGCKTNHHQKKCRELCSQGRRGGRGLDIYLFQQAAAE</sequence>
<accession>A0A314YLB4</accession>
<evidence type="ECO:0000313" key="1">
    <source>
        <dbReference type="EMBL" id="PQQ06970.1"/>
    </source>
</evidence>
<protein>
    <submittedName>
        <fullName evidence="1">Uncharacterized protein</fullName>
    </submittedName>
</protein>
<name>A0A314YLB4_PRUYE</name>
<keyword evidence="2" id="KW-1185">Reference proteome</keyword>
<comment type="caution">
    <text evidence="1">The sequence shown here is derived from an EMBL/GenBank/DDBJ whole genome shotgun (WGS) entry which is preliminary data.</text>
</comment>
<evidence type="ECO:0000313" key="2">
    <source>
        <dbReference type="Proteomes" id="UP000250321"/>
    </source>
</evidence>
<gene>
    <name evidence="1" type="ORF">Pyn_27937</name>
</gene>
<dbReference type="Proteomes" id="UP000250321">
    <property type="component" value="Unassembled WGS sequence"/>
</dbReference>